<dbReference type="Proteomes" id="UP001234581">
    <property type="component" value="Unassembled WGS sequence"/>
</dbReference>
<keyword evidence="2" id="KW-1185">Reference proteome</keyword>
<gene>
    <name evidence="1" type="ORF">O0I10_005104</name>
</gene>
<dbReference type="GeneID" id="83212517"/>
<reference evidence="1 2" key="1">
    <citation type="submission" date="2023-03" db="EMBL/GenBank/DDBJ databases">
        <title>Genome sequence of Lichtheimia ornata CBS 291.66.</title>
        <authorList>
            <person name="Mohabir J.T."/>
            <person name="Shea T.P."/>
            <person name="Kurbessoian T."/>
            <person name="Berby B."/>
            <person name="Fontaine J."/>
            <person name="Livny J."/>
            <person name="Gnirke A."/>
            <person name="Stajich J.E."/>
            <person name="Cuomo C.A."/>
        </authorList>
    </citation>
    <scope>NUCLEOTIDE SEQUENCE [LARGE SCALE GENOMIC DNA]</scope>
    <source>
        <strain evidence="1">CBS 291.66</strain>
    </source>
</reference>
<dbReference type="RefSeq" id="XP_058343979.1">
    <property type="nucleotide sequence ID" value="XM_058485152.1"/>
</dbReference>
<evidence type="ECO:0000313" key="2">
    <source>
        <dbReference type="Proteomes" id="UP001234581"/>
    </source>
</evidence>
<protein>
    <submittedName>
        <fullName evidence="1">Uncharacterized protein</fullName>
    </submittedName>
</protein>
<name>A0AAD7V7L8_9FUNG</name>
<proteinExistence type="predicted"/>
<accession>A0AAD7V7L8</accession>
<comment type="caution">
    <text evidence="1">The sequence shown here is derived from an EMBL/GenBank/DDBJ whole genome shotgun (WGS) entry which is preliminary data.</text>
</comment>
<dbReference type="EMBL" id="JARTCD010000020">
    <property type="protein sequence ID" value="KAJ8659066.1"/>
    <property type="molecule type" value="Genomic_DNA"/>
</dbReference>
<sequence length="155" mass="17250">MRGIGSTKQNMLINEPCNETAAAPTGWHGYTVFIGGKDAIEKYHKREDGISIDALHRVDPQESTGTMTFLWLCALIIILHPDGLFGSKYAGNDCVIQRDHCRELLVFWCFGVYKITAMIANHGEAFMSFGGVNLYCVSGGWLPSNGRFLWRMSAN</sequence>
<evidence type="ECO:0000313" key="1">
    <source>
        <dbReference type="EMBL" id="KAJ8659066.1"/>
    </source>
</evidence>
<dbReference type="AlphaFoldDB" id="A0AAD7V7L8"/>
<organism evidence="1 2">
    <name type="scientific">Lichtheimia ornata</name>
    <dbReference type="NCBI Taxonomy" id="688661"/>
    <lineage>
        <taxon>Eukaryota</taxon>
        <taxon>Fungi</taxon>
        <taxon>Fungi incertae sedis</taxon>
        <taxon>Mucoromycota</taxon>
        <taxon>Mucoromycotina</taxon>
        <taxon>Mucoromycetes</taxon>
        <taxon>Mucorales</taxon>
        <taxon>Lichtheimiaceae</taxon>
        <taxon>Lichtheimia</taxon>
    </lineage>
</organism>